<feature type="chain" id="PRO_5046361111" description="Copper amine oxidase N-terminal domain-containing protein" evidence="1">
    <location>
        <begin position="26"/>
        <end position="201"/>
    </location>
</feature>
<dbReference type="EMBL" id="JBHTGQ010000023">
    <property type="protein sequence ID" value="MFC7750389.1"/>
    <property type="molecule type" value="Genomic_DNA"/>
</dbReference>
<gene>
    <name evidence="2" type="ORF">ACFQWB_10690</name>
</gene>
<feature type="signal peptide" evidence="1">
    <location>
        <begin position="1"/>
        <end position="25"/>
    </location>
</feature>
<proteinExistence type="predicted"/>
<keyword evidence="1" id="KW-0732">Signal</keyword>
<reference evidence="3" key="1">
    <citation type="journal article" date="2019" name="Int. J. Syst. Evol. Microbiol.">
        <title>The Global Catalogue of Microorganisms (GCM) 10K type strain sequencing project: providing services to taxonomists for standard genome sequencing and annotation.</title>
        <authorList>
            <consortium name="The Broad Institute Genomics Platform"/>
            <consortium name="The Broad Institute Genome Sequencing Center for Infectious Disease"/>
            <person name="Wu L."/>
            <person name="Ma J."/>
        </authorList>
    </citation>
    <scope>NUCLEOTIDE SEQUENCE [LARGE SCALE GENOMIC DNA]</scope>
    <source>
        <strain evidence="3">JCM 18657</strain>
    </source>
</reference>
<protein>
    <recommendedName>
        <fullName evidence="4">Copper amine oxidase N-terminal domain-containing protein</fullName>
    </recommendedName>
</protein>
<dbReference type="RefSeq" id="WP_138787999.1">
    <property type="nucleotide sequence ID" value="NZ_JBHTGQ010000023.1"/>
</dbReference>
<sequence length="201" mass="21558">MKSKWKPIATIALALSLAGTGVVYAASWRDTAVGVSVNGSRVSFGDGVGAHLVEGSVVLPLRKMADSLLAMVSWQSGEAKIYRPNVHLVVAEEVTREGDSYTIEHPFGKISQGSRKKFTVFAQIDGLRTDIESFRLRVLTPGGAVADDSGALQAGSSVNNFWSLYGFKVDFDSAGEYKVQMLMKLPGEAETVVAEKAILCE</sequence>
<evidence type="ECO:0008006" key="4">
    <source>
        <dbReference type="Google" id="ProtNLM"/>
    </source>
</evidence>
<evidence type="ECO:0000313" key="3">
    <source>
        <dbReference type="Proteomes" id="UP001596528"/>
    </source>
</evidence>
<comment type="caution">
    <text evidence="2">The sequence shown here is derived from an EMBL/GenBank/DDBJ whole genome shotgun (WGS) entry which is preliminary data.</text>
</comment>
<accession>A0ABW2V2M2</accession>
<organism evidence="2 3">
    <name type="scientific">Paenibacillus thermoaerophilus</name>
    <dbReference type="NCBI Taxonomy" id="1215385"/>
    <lineage>
        <taxon>Bacteria</taxon>
        <taxon>Bacillati</taxon>
        <taxon>Bacillota</taxon>
        <taxon>Bacilli</taxon>
        <taxon>Bacillales</taxon>
        <taxon>Paenibacillaceae</taxon>
        <taxon>Paenibacillus</taxon>
    </lineage>
</organism>
<name>A0ABW2V2M2_9BACL</name>
<keyword evidence="3" id="KW-1185">Reference proteome</keyword>
<dbReference type="Proteomes" id="UP001596528">
    <property type="component" value="Unassembled WGS sequence"/>
</dbReference>
<evidence type="ECO:0000313" key="2">
    <source>
        <dbReference type="EMBL" id="MFC7750389.1"/>
    </source>
</evidence>
<evidence type="ECO:0000256" key="1">
    <source>
        <dbReference type="SAM" id="SignalP"/>
    </source>
</evidence>